<keyword evidence="3" id="KW-1185">Reference proteome</keyword>
<feature type="region of interest" description="Disordered" evidence="1">
    <location>
        <begin position="343"/>
        <end position="365"/>
    </location>
</feature>
<feature type="region of interest" description="Disordered" evidence="1">
    <location>
        <begin position="1"/>
        <end position="26"/>
    </location>
</feature>
<comment type="caution">
    <text evidence="2">The sequence shown here is derived from an EMBL/GenBank/DDBJ whole genome shotgun (WGS) entry which is preliminary data.</text>
</comment>
<proteinExistence type="predicted"/>
<evidence type="ECO:0000313" key="2">
    <source>
        <dbReference type="EMBL" id="TVY83362.1"/>
    </source>
</evidence>
<feature type="compositionally biased region" description="Polar residues" evidence="1">
    <location>
        <begin position="14"/>
        <end position="23"/>
    </location>
</feature>
<dbReference type="AlphaFoldDB" id="A0A8T9CDV8"/>
<dbReference type="Proteomes" id="UP000469558">
    <property type="component" value="Unassembled WGS sequence"/>
</dbReference>
<evidence type="ECO:0000313" key="3">
    <source>
        <dbReference type="Proteomes" id="UP000469558"/>
    </source>
</evidence>
<gene>
    <name evidence="2" type="ORF">LSUE1_G002842</name>
</gene>
<evidence type="ECO:0000256" key="1">
    <source>
        <dbReference type="SAM" id="MobiDB-lite"/>
    </source>
</evidence>
<evidence type="ECO:0008006" key="4">
    <source>
        <dbReference type="Google" id="ProtNLM"/>
    </source>
</evidence>
<reference evidence="2 3" key="1">
    <citation type="submission" date="2018-05" db="EMBL/GenBank/DDBJ databases">
        <title>Genome sequencing and assembly of the regulated plant pathogen Lachnellula willkommii and related sister species for the development of diagnostic species identification markers.</title>
        <authorList>
            <person name="Giroux E."/>
            <person name="Bilodeau G."/>
        </authorList>
    </citation>
    <scope>NUCLEOTIDE SEQUENCE [LARGE SCALE GENOMIC DNA]</scope>
    <source>
        <strain evidence="2 3">CBS 268.59</strain>
    </source>
</reference>
<name>A0A8T9CDV8_9HELO</name>
<dbReference type="OrthoDB" id="4760831at2759"/>
<dbReference type="EMBL" id="QGMK01000200">
    <property type="protein sequence ID" value="TVY83362.1"/>
    <property type="molecule type" value="Genomic_DNA"/>
</dbReference>
<accession>A0A8T9CDV8</accession>
<protein>
    <recommendedName>
        <fullName evidence="4">Caspase domain-containing protein</fullName>
    </recommendedName>
</protein>
<organism evidence="2 3">
    <name type="scientific">Lachnellula suecica</name>
    <dbReference type="NCBI Taxonomy" id="602035"/>
    <lineage>
        <taxon>Eukaryota</taxon>
        <taxon>Fungi</taxon>
        <taxon>Dikarya</taxon>
        <taxon>Ascomycota</taxon>
        <taxon>Pezizomycotina</taxon>
        <taxon>Leotiomycetes</taxon>
        <taxon>Helotiales</taxon>
        <taxon>Lachnaceae</taxon>
        <taxon>Lachnellula</taxon>
    </lineage>
</organism>
<sequence>MSVLGTKGSEIPNDCNTTASTPGNEDVSDELITADVDSLGSHLTFYGSEPHLQVTPQPFQPPQPPNNWINYFGQTSFSETDYSILVTTFVLILSWEVQDPRLLVDKEIDRLFDVFNRLYHFRVERWKIPSENAHLLLNKKIIDFVCLGDDSPNCLKIVYYAGHGKLSRNRQPVWVDHLGRSVVWGGIQNALEQAKSDILILIDSCAAGAANTDQGRGVTELVAAGGFNTIANGVGPWSFTHALVIELELLSQSGRPFTISKLHNIIVSRMQTQIPEEGEYHENFGFRLKERYVTPIHVVLTEDRRCISRRIQILPKHRNLSDQSEDLQTKEGPRLEPAQEYYTQATSSTSHLHLKSASTKTENLAPNPSSLVASFYEVQCLSDSYPLGSNTSTSGQAVLESTRSFLHEMEDDLQKLQNNISSRLPTEIMTQKDFSLEREFQAALHRMKTRISGHSRVAFLAFENEANFEAAQFPTLANTISRTVMVPTVIPAGSDLIYTNLL</sequence>